<feature type="non-terminal residue" evidence="1">
    <location>
        <position position="43"/>
    </location>
</feature>
<reference evidence="1 2" key="1">
    <citation type="submission" date="2005-09" db="EMBL/GenBank/DDBJ databases">
        <authorList>
            <person name="Mural R.J."/>
            <person name="Li P.W."/>
            <person name="Adams M.D."/>
            <person name="Amanatides P.G."/>
            <person name="Baden-Tillson H."/>
            <person name="Barnstead M."/>
            <person name="Chin S.H."/>
            <person name="Dew I."/>
            <person name="Evans C.A."/>
            <person name="Ferriera S."/>
            <person name="Flanigan M."/>
            <person name="Fosler C."/>
            <person name="Glodek A."/>
            <person name="Gu Z."/>
            <person name="Holt R.A."/>
            <person name="Jennings D."/>
            <person name="Kraft C.L."/>
            <person name="Lu F."/>
            <person name="Nguyen T."/>
            <person name="Nusskern D.R."/>
            <person name="Pfannkoch C.M."/>
            <person name="Sitter C."/>
            <person name="Sutton G.G."/>
            <person name="Venter J.C."/>
            <person name="Wang Z."/>
            <person name="Woodage T."/>
            <person name="Zheng X.H."/>
            <person name="Zhong F."/>
        </authorList>
    </citation>
    <scope>NUCLEOTIDE SEQUENCE [LARGE SCALE GENOMIC DNA]</scope>
    <source>
        <strain>BN</strain>
        <strain evidence="2">Sprague-Dawley</strain>
    </source>
</reference>
<dbReference type="InterPro" id="IPR051995">
    <property type="entry name" value="Ciliary_GTPase"/>
</dbReference>
<dbReference type="AlphaFoldDB" id="A6IVE6"/>
<dbReference type="Proteomes" id="UP000234681">
    <property type="component" value="Chromosome X"/>
</dbReference>
<name>A6IVE6_RAT</name>
<accession>A6IVE6</accession>
<sequence>MFRLLTACWSRQKATEGKQRNVTIIVIGLDNSGKSHLVAAFQR</sequence>
<dbReference type="EMBL" id="CH473969">
    <property type="protein sequence ID" value="EDM07034.1"/>
    <property type="molecule type" value="Genomic_DNA"/>
</dbReference>
<dbReference type="PANTHER" id="PTHR46090">
    <property type="entry name" value="ADP-RIBOSYLATION FACTOR-LIKE PROTEIN 13B"/>
    <property type="match status" value="1"/>
</dbReference>
<dbReference type="PANTHER" id="PTHR46090:SF1">
    <property type="entry name" value="ADP-RIBOSYLATION FACTOR-LIKE PROTEIN 13A"/>
    <property type="match status" value="1"/>
</dbReference>
<gene>
    <name evidence="1" type="ORF">rCG_38170</name>
</gene>
<evidence type="ECO:0000313" key="2">
    <source>
        <dbReference type="Proteomes" id="UP000234681"/>
    </source>
</evidence>
<protein>
    <submittedName>
        <fullName evidence="1">RCG38170</fullName>
    </submittedName>
</protein>
<proteinExistence type="predicted"/>
<organism evidence="1 2">
    <name type="scientific">Rattus norvegicus</name>
    <name type="common">Rat</name>
    <dbReference type="NCBI Taxonomy" id="10116"/>
    <lineage>
        <taxon>Eukaryota</taxon>
        <taxon>Metazoa</taxon>
        <taxon>Chordata</taxon>
        <taxon>Craniata</taxon>
        <taxon>Vertebrata</taxon>
        <taxon>Euteleostomi</taxon>
        <taxon>Mammalia</taxon>
        <taxon>Eutheria</taxon>
        <taxon>Euarchontoglires</taxon>
        <taxon>Glires</taxon>
        <taxon>Rodentia</taxon>
        <taxon>Myomorpha</taxon>
        <taxon>Muroidea</taxon>
        <taxon>Muridae</taxon>
        <taxon>Murinae</taxon>
        <taxon>Rattus</taxon>
    </lineage>
</organism>
<evidence type="ECO:0000313" key="1">
    <source>
        <dbReference type="EMBL" id="EDM07034.1"/>
    </source>
</evidence>